<dbReference type="Pfam" id="PF01493">
    <property type="entry name" value="GXGXG"/>
    <property type="match status" value="1"/>
</dbReference>
<dbReference type="PROSITE" id="PS00198">
    <property type="entry name" value="4FE4S_FER_1"/>
    <property type="match status" value="1"/>
</dbReference>
<accession>A0A5A8F2E7</accession>
<feature type="domain" description="4Fe-4S ferredoxin-type" evidence="4">
    <location>
        <begin position="701"/>
        <end position="737"/>
    </location>
</feature>
<dbReference type="PANTHER" id="PTHR43100:SF2">
    <property type="entry name" value="BNAA03G19380D PROTEIN"/>
    <property type="match status" value="1"/>
</dbReference>
<reference evidence="5 6" key="1">
    <citation type="submission" date="2019-06" db="EMBL/GenBank/DDBJ databases">
        <title>Genomic insights into carbon and energy metabolism of Deferribacter autotrophicus revealed new metabolic traits in the phylum Deferribacteres.</title>
        <authorList>
            <person name="Slobodkin A.I."/>
            <person name="Slobodkina G.B."/>
            <person name="Allioux M."/>
            <person name="Alain K."/>
            <person name="Jebbar M."/>
            <person name="Shadrin V."/>
            <person name="Kublanov I.V."/>
            <person name="Toshchakov S.V."/>
            <person name="Bonch-Osmolovskaya E.A."/>
        </authorList>
    </citation>
    <scope>NUCLEOTIDE SEQUENCE [LARGE SCALE GENOMIC DNA]</scope>
    <source>
        <strain evidence="5 6">SL50</strain>
    </source>
</reference>
<dbReference type="SUPFAM" id="SSF69336">
    <property type="entry name" value="Alpha subunit of glutamate synthase, C-terminal domain"/>
    <property type="match status" value="1"/>
</dbReference>
<gene>
    <name evidence="5" type="ORF">FHQ18_07915</name>
</gene>
<comment type="caution">
    <text evidence="5">The sequence shown here is derived from an EMBL/GenBank/DDBJ whole genome shotgun (WGS) entry which is preliminary data.</text>
</comment>
<dbReference type="InterPro" id="IPR002489">
    <property type="entry name" value="Glu_synth_asu_C"/>
</dbReference>
<dbReference type="RefSeq" id="WP_149266632.1">
    <property type="nucleotide sequence ID" value="NZ_VFJB01000006.1"/>
</dbReference>
<dbReference type="Gene3D" id="3.50.50.60">
    <property type="entry name" value="FAD/NAD(P)-binding domain"/>
    <property type="match status" value="2"/>
</dbReference>
<evidence type="ECO:0000259" key="4">
    <source>
        <dbReference type="PROSITE" id="PS51379"/>
    </source>
</evidence>
<keyword evidence="6" id="KW-1185">Reference proteome</keyword>
<dbReference type="AlphaFoldDB" id="A0A5A8F2E7"/>
<dbReference type="Proteomes" id="UP000322876">
    <property type="component" value="Unassembled WGS sequence"/>
</dbReference>
<dbReference type="InterPro" id="IPR036188">
    <property type="entry name" value="FAD/NAD-bd_sf"/>
</dbReference>
<keyword evidence="1" id="KW-0479">Metal-binding</keyword>
<dbReference type="OrthoDB" id="9803192at2"/>
<feature type="domain" description="4Fe-4S ferredoxin-type" evidence="4">
    <location>
        <begin position="741"/>
        <end position="770"/>
    </location>
</feature>
<dbReference type="InterPro" id="IPR023753">
    <property type="entry name" value="FAD/NAD-binding_dom"/>
</dbReference>
<evidence type="ECO:0000256" key="1">
    <source>
        <dbReference type="ARBA" id="ARBA00022723"/>
    </source>
</evidence>
<keyword evidence="3" id="KW-0411">Iron-sulfur</keyword>
<dbReference type="InterPro" id="IPR017896">
    <property type="entry name" value="4Fe4S_Fe-S-bd"/>
</dbReference>
<dbReference type="GO" id="GO:0016491">
    <property type="term" value="F:oxidoreductase activity"/>
    <property type="evidence" value="ECO:0007669"/>
    <property type="project" value="InterPro"/>
</dbReference>
<dbReference type="Gene3D" id="1.10.1060.10">
    <property type="entry name" value="Alpha-helical ferredoxin"/>
    <property type="match status" value="1"/>
</dbReference>
<sequence>MSKVARIDGIVNGKRISTQKLLQEIYKKLDEGYTEFEVFGCGHHDIGGPLWDKEGRPLKFKITNPGQRVGSMGMLGTQIIIEGSAPADVGWLNAGAEIILKGDGGDTTAHCAATGKIYVAGRVGTRSGALMKHDPKFPPPEFWVLKNTGSFSFEFMGGGIAVVCGYDCEGYESVLGKRSCVGMVGGTVYVRGPVKDLSDDVWLMDLNDADIDFLSKGLKEFLTKIDRMELYSELTDFSKWQKIVAKTYEERQLKLLIPVKDFREHKWVEGGIFGDLIDEDYYVANFVEKGDLRLKYPEWRNAKYSAPCEYNCPTYIPTQKRISLLRQGKTKEALELVLDYSPFPASVCGQVCPNLCMDECTRKYVDVPVRIKELGLLSKDVGFDIKPAEEKDKKVAIIGSGVSGLTAAWHLRKMGYKVDIYEKDKVVGGKLKQVIPSDRLNQKILETEIKRVLNTGVNVKTEIDVDKKLFEKLTKEYDAVIVAVGAHNPVILPVEGKERLVKGLDFLKAVNRGETPKVGKKVVVIGAGNAGMDVVLTAYKLGAEEVVALDIQKPAAFEKEIEHAKKLGAKILWPAYTEKIDEKGVYLKDGRFIEADMVIVSIGDRPDFSFLPSEYLDEKGKVRLNQYLQSEVNEKVFVAGDAIKLGLFTHAIGDGRKVALNIDRLLSGLPLDDFKKAPMIPQDKVKKEYYPLFNPMAVMEKEPEFEKDRCMSCGFCRDCEMCKDVCPEQAIVRIQNQDGTFEYYSDPTKCIGCGICAGVCPCGIWTMIDNVEKYLEA</sequence>
<dbReference type="PRINTS" id="PR00419">
    <property type="entry name" value="ADXRDTASE"/>
</dbReference>
<dbReference type="PANTHER" id="PTHR43100">
    <property type="entry name" value="GLUTAMATE SYNTHASE [NADPH] SMALL CHAIN"/>
    <property type="match status" value="1"/>
</dbReference>
<dbReference type="Gene3D" id="2.160.20.60">
    <property type="entry name" value="Glutamate synthase, alpha subunit, C-terminal domain"/>
    <property type="match status" value="1"/>
</dbReference>
<evidence type="ECO:0000313" key="6">
    <source>
        <dbReference type="Proteomes" id="UP000322876"/>
    </source>
</evidence>
<proteinExistence type="predicted"/>
<evidence type="ECO:0000313" key="5">
    <source>
        <dbReference type="EMBL" id="KAA0257659.1"/>
    </source>
</evidence>
<organism evidence="5 6">
    <name type="scientific">Deferribacter autotrophicus</name>
    <dbReference type="NCBI Taxonomy" id="500465"/>
    <lineage>
        <taxon>Bacteria</taxon>
        <taxon>Pseudomonadati</taxon>
        <taxon>Deferribacterota</taxon>
        <taxon>Deferribacteres</taxon>
        <taxon>Deferribacterales</taxon>
        <taxon>Deferribacteraceae</taxon>
        <taxon>Deferribacter</taxon>
    </lineage>
</organism>
<dbReference type="SUPFAM" id="SSF54862">
    <property type="entry name" value="4Fe-4S ferredoxins"/>
    <property type="match status" value="1"/>
</dbReference>
<dbReference type="Pfam" id="PF14691">
    <property type="entry name" value="Fer4_20"/>
    <property type="match status" value="1"/>
</dbReference>
<dbReference type="InterPro" id="IPR051394">
    <property type="entry name" value="Glutamate_Synthase"/>
</dbReference>
<dbReference type="PROSITE" id="PS51379">
    <property type="entry name" value="4FE4S_FER_2"/>
    <property type="match status" value="2"/>
</dbReference>
<evidence type="ECO:0000256" key="2">
    <source>
        <dbReference type="ARBA" id="ARBA00023004"/>
    </source>
</evidence>
<dbReference type="InterPro" id="IPR009051">
    <property type="entry name" value="Helical_ferredxn"/>
</dbReference>
<dbReference type="Pfam" id="PF07992">
    <property type="entry name" value="Pyr_redox_2"/>
    <property type="match status" value="1"/>
</dbReference>
<dbReference type="SUPFAM" id="SSF51905">
    <property type="entry name" value="FAD/NAD(P)-binding domain"/>
    <property type="match status" value="1"/>
</dbReference>
<keyword evidence="2" id="KW-0408">Iron</keyword>
<dbReference type="GO" id="GO:0051536">
    <property type="term" value="F:iron-sulfur cluster binding"/>
    <property type="evidence" value="ECO:0007669"/>
    <property type="project" value="UniProtKB-KW"/>
</dbReference>
<name>A0A5A8F2E7_9BACT</name>
<dbReference type="InterPro" id="IPR017900">
    <property type="entry name" value="4Fe4S_Fe_S_CS"/>
</dbReference>
<evidence type="ECO:0000256" key="3">
    <source>
        <dbReference type="ARBA" id="ARBA00023014"/>
    </source>
</evidence>
<dbReference type="Pfam" id="PF12838">
    <property type="entry name" value="Fer4_7"/>
    <property type="match status" value="1"/>
</dbReference>
<dbReference type="Gene3D" id="3.30.70.20">
    <property type="match status" value="1"/>
</dbReference>
<dbReference type="InterPro" id="IPR036485">
    <property type="entry name" value="Glu_synth_asu_C_sf"/>
</dbReference>
<dbReference type="GO" id="GO:0046872">
    <property type="term" value="F:metal ion binding"/>
    <property type="evidence" value="ECO:0007669"/>
    <property type="project" value="UniProtKB-KW"/>
</dbReference>
<dbReference type="EMBL" id="VFJB01000006">
    <property type="protein sequence ID" value="KAA0257659.1"/>
    <property type="molecule type" value="Genomic_DNA"/>
</dbReference>
<dbReference type="InterPro" id="IPR028261">
    <property type="entry name" value="DPD_II"/>
</dbReference>
<protein>
    <submittedName>
        <fullName evidence="5">4Fe-4S dicluster domain-containing protein</fullName>
    </submittedName>
</protein>